<evidence type="ECO:0000259" key="11">
    <source>
        <dbReference type="PROSITE" id="PS50893"/>
    </source>
</evidence>
<dbReference type="InterPro" id="IPR011527">
    <property type="entry name" value="ABC1_TM_dom"/>
</dbReference>
<evidence type="ECO:0000256" key="6">
    <source>
        <dbReference type="ARBA" id="ARBA00022989"/>
    </source>
</evidence>
<dbReference type="PANTHER" id="PTHR24223">
    <property type="entry name" value="ATP-BINDING CASSETTE SUB-FAMILY C"/>
    <property type="match status" value="1"/>
</dbReference>
<dbReference type="InterPro" id="IPR044746">
    <property type="entry name" value="ABCC_6TM_D1"/>
</dbReference>
<feature type="transmembrane region" description="Helical" evidence="10">
    <location>
        <begin position="614"/>
        <end position="633"/>
    </location>
</feature>
<keyword evidence="8" id="KW-0325">Glycoprotein</keyword>
<dbReference type="PANTHER" id="PTHR24223:SF399">
    <property type="entry name" value="ABC TRANSPORTER ATNG"/>
    <property type="match status" value="1"/>
</dbReference>
<dbReference type="InterPro" id="IPR044726">
    <property type="entry name" value="ABCC_6TM_D2"/>
</dbReference>
<evidence type="ECO:0000256" key="2">
    <source>
        <dbReference type="ARBA" id="ARBA00022448"/>
    </source>
</evidence>
<evidence type="ECO:0000256" key="1">
    <source>
        <dbReference type="ARBA" id="ARBA00004141"/>
    </source>
</evidence>
<keyword evidence="3 10" id="KW-0812">Transmembrane</keyword>
<feature type="domain" description="ABC transmembrane type-1" evidence="12">
    <location>
        <begin position="344"/>
        <end position="641"/>
    </location>
</feature>
<feature type="transmembrane region" description="Helical" evidence="10">
    <location>
        <begin position="1044"/>
        <end position="1068"/>
    </location>
</feature>
<proteinExistence type="predicted"/>
<keyword evidence="7 10" id="KW-0472">Membrane</keyword>
<dbReference type="GO" id="GO:0005524">
    <property type="term" value="F:ATP binding"/>
    <property type="evidence" value="ECO:0007669"/>
    <property type="project" value="UniProtKB-KW"/>
</dbReference>
<dbReference type="PROSITE" id="PS00211">
    <property type="entry name" value="ABC_TRANSPORTER_1"/>
    <property type="match status" value="1"/>
</dbReference>
<dbReference type="Gene3D" id="1.20.1560.10">
    <property type="entry name" value="ABC transporter type 1, transmembrane domain"/>
    <property type="match status" value="2"/>
</dbReference>
<feature type="compositionally biased region" description="Acidic residues" evidence="9">
    <location>
        <begin position="947"/>
        <end position="962"/>
    </location>
</feature>
<dbReference type="EMBL" id="JAPDMQ010000587">
    <property type="protein sequence ID" value="KAK0522431.1"/>
    <property type="molecule type" value="Genomic_DNA"/>
</dbReference>
<protein>
    <recommendedName>
        <fullName evidence="15">ABC transporter</fullName>
    </recommendedName>
</protein>
<dbReference type="CDD" id="cd18580">
    <property type="entry name" value="ABC_6TM_ABCC_D2"/>
    <property type="match status" value="1"/>
</dbReference>
<evidence type="ECO:0000256" key="3">
    <source>
        <dbReference type="ARBA" id="ARBA00022692"/>
    </source>
</evidence>
<comment type="caution">
    <text evidence="13">The sequence shown here is derived from an EMBL/GenBank/DDBJ whole genome shotgun (WGS) entry which is preliminary data.</text>
</comment>
<dbReference type="GO" id="GO:0140359">
    <property type="term" value="F:ABC-type transporter activity"/>
    <property type="evidence" value="ECO:0007669"/>
    <property type="project" value="InterPro"/>
</dbReference>
<gene>
    <name evidence="13" type="ORF">OC842_006467</name>
</gene>
<dbReference type="InterPro" id="IPR003439">
    <property type="entry name" value="ABC_transporter-like_ATP-bd"/>
</dbReference>
<evidence type="ECO:0000256" key="5">
    <source>
        <dbReference type="ARBA" id="ARBA00022840"/>
    </source>
</evidence>
<feature type="transmembrane region" description="Helical" evidence="10">
    <location>
        <begin position="119"/>
        <end position="139"/>
    </location>
</feature>
<evidence type="ECO:0000256" key="7">
    <source>
        <dbReference type="ARBA" id="ARBA00023136"/>
    </source>
</evidence>
<keyword evidence="14" id="KW-1185">Reference proteome</keyword>
<evidence type="ECO:0000313" key="13">
    <source>
        <dbReference type="EMBL" id="KAK0522431.1"/>
    </source>
</evidence>
<dbReference type="InterPro" id="IPR017871">
    <property type="entry name" value="ABC_transporter-like_CS"/>
</dbReference>
<evidence type="ECO:0000256" key="10">
    <source>
        <dbReference type="SAM" id="Phobius"/>
    </source>
</evidence>
<keyword evidence="5" id="KW-0067">ATP-binding</keyword>
<dbReference type="CDD" id="cd18579">
    <property type="entry name" value="ABC_6TM_ABCC_D1"/>
    <property type="match status" value="1"/>
</dbReference>
<accession>A0AAN6G5X5</accession>
<dbReference type="GO" id="GO:0016020">
    <property type="term" value="C:membrane"/>
    <property type="evidence" value="ECO:0007669"/>
    <property type="project" value="UniProtKB-SubCell"/>
</dbReference>
<feature type="transmembrane region" description="Helical" evidence="10">
    <location>
        <begin position="1129"/>
        <end position="1157"/>
    </location>
</feature>
<feature type="transmembrane region" description="Helical" evidence="10">
    <location>
        <begin position="390"/>
        <end position="415"/>
    </location>
</feature>
<feature type="transmembrane region" description="Helical" evidence="10">
    <location>
        <begin position="1227"/>
        <end position="1249"/>
    </location>
</feature>
<dbReference type="PROSITE" id="PS50893">
    <property type="entry name" value="ABC_TRANSPORTER_2"/>
    <property type="match status" value="1"/>
</dbReference>
<dbReference type="Proteomes" id="UP001176521">
    <property type="component" value="Unassembled WGS sequence"/>
</dbReference>
<dbReference type="SUPFAM" id="SSF90123">
    <property type="entry name" value="ABC transporter transmembrane region"/>
    <property type="match status" value="2"/>
</dbReference>
<dbReference type="Pfam" id="PF00005">
    <property type="entry name" value="ABC_tran"/>
    <property type="match status" value="2"/>
</dbReference>
<feature type="transmembrane region" description="Helical" evidence="10">
    <location>
        <begin position="1256"/>
        <end position="1278"/>
    </location>
</feature>
<feature type="transmembrane region" description="Helical" evidence="10">
    <location>
        <begin position="151"/>
        <end position="176"/>
    </location>
</feature>
<dbReference type="InterPro" id="IPR003593">
    <property type="entry name" value="AAA+_ATPase"/>
</dbReference>
<dbReference type="InterPro" id="IPR050173">
    <property type="entry name" value="ABC_transporter_C-like"/>
</dbReference>
<feature type="domain" description="ABC transporter" evidence="11">
    <location>
        <begin position="694"/>
        <end position="924"/>
    </location>
</feature>
<organism evidence="13 14">
    <name type="scientific">Tilletia horrida</name>
    <dbReference type="NCBI Taxonomy" id="155126"/>
    <lineage>
        <taxon>Eukaryota</taxon>
        <taxon>Fungi</taxon>
        <taxon>Dikarya</taxon>
        <taxon>Basidiomycota</taxon>
        <taxon>Ustilaginomycotina</taxon>
        <taxon>Exobasidiomycetes</taxon>
        <taxon>Tilletiales</taxon>
        <taxon>Tilletiaceae</taxon>
        <taxon>Tilletia</taxon>
    </lineage>
</organism>
<evidence type="ECO:0000256" key="9">
    <source>
        <dbReference type="SAM" id="MobiDB-lite"/>
    </source>
</evidence>
<keyword evidence="6 10" id="KW-1133">Transmembrane helix</keyword>
<evidence type="ECO:0000313" key="14">
    <source>
        <dbReference type="Proteomes" id="UP001176521"/>
    </source>
</evidence>
<dbReference type="Pfam" id="PF00664">
    <property type="entry name" value="ABC_membrane"/>
    <property type="match status" value="2"/>
</dbReference>
<evidence type="ECO:0008006" key="15">
    <source>
        <dbReference type="Google" id="ProtNLM"/>
    </source>
</evidence>
<feature type="transmembrane region" description="Helical" evidence="10">
    <location>
        <begin position="35"/>
        <end position="54"/>
    </location>
</feature>
<dbReference type="PROSITE" id="PS50929">
    <property type="entry name" value="ABC_TM1F"/>
    <property type="match status" value="2"/>
</dbReference>
<comment type="subcellular location">
    <subcellularLocation>
        <location evidence="1">Membrane</location>
        <topology evidence="1">Multi-pass membrane protein</topology>
    </subcellularLocation>
</comment>
<feature type="transmembrane region" description="Helical" evidence="10">
    <location>
        <begin position="492"/>
        <end position="511"/>
    </location>
</feature>
<feature type="transmembrane region" description="Helical" evidence="10">
    <location>
        <begin position="997"/>
        <end position="1024"/>
    </location>
</feature>
<dbReference type="InterPro" id="IPR036640">
    <property type="entry name" value="ABC1_TM_sf"/>
</dbReference>
<keyword evidence="2" id="KW-0813">Transport</keyword>
<dbReference type="SUPFAM" id="SSF52540">
    <property type="entry name" value="P-loop containing nucleoside triphosphate hydrolases"/>
    <property type="match status" value="2"/>
</dbReference>
<keyword evidence="4" id="KW-0547">Nucleotide-binding</keyword>
<feature type="transmembrane region" description="Helical" evidence="10">
    <location>
        <begin position="468"/>
        <end position="486"/>
    </location>
</feature>
<dbReference type="SMART" id="SM00382">
    <property type="entry name" value="AAA"/>
    <property type="match status" value="2"/>
</dbReference>
<sequence>MASAMPSQTICTDGTSFGPGSSCRRFDFSVLFENIILVLTPNLVFIAAFLILRLPKLIRKAKVRSASHNRGRRTGLGASWASRLGLPLMTYVPKDSRLTVLDRPIEAERLPVCIDWLGLARIACALIGVVLAAALMGLSQSQLLSAPAAKAALGGWSFTVAQALHLIGAVATAIVVWVERLHTRGGSFLLPLFLLSSILIDGARLRTFNSLDIPVSLGALVKYSLRSTSFFRTFAASIGIKVLLIASESVSTDAGETSEARATWLNRLGFFWLFPTMLTGFRKALKMEDIPRLHAAYSTDALNAQMKADWDFTEQSELKKHGKPTRSFLLAVIRRFPYLAFGPVLSKAIVSAITLAQPYLISDVIRFVETWTAAREQPGGGGPAPLPVEWGWSLAGAFALCYTVNAVASGLYYFITAQNGVTLRGIIVGQLYAKSLRVHLAEAGNLGSAGAVNLMSADVTRITAAMDALHEFWSGVIVIGVGFFILYQQIGIIFLVPLISTIFLLVGGPLAGSNLGQLQKEWSNRIDQRLAVTSSMINGIKAVKMAGLENFFEKKLTALRGSEMDALFKYMLQLSHLVLITNLGQGLLTAATFGALAIYVHIHPDAANSFDQNTVFTALAALNVVLMPVMMIGQRFGSLVAAYASFKRIETYLLSEEIERAAPPLVTTEPAASDEKTFTKQDVDEDEIATAPTVKCEAASLQWSLKGEPTLRDITVDFRPGVSMVIGGLSSGKSTLLSAILGETYITSGTVDTPATDAYRSPVAYAAQDCWMQETLSLRANIVFHSDRPFDQEWYDTVVSACCLVDDFAIFAAGDKRLAKSLSGGQRQRVSLARAIYAREASLVVLDDPFCALDAETEAQVWSNLFAKSTGLLRNKTVVLASNALHRLKDVDWVVRLGNGTILQQSRPEQVQLSAEDIRDLEAARKATSKTLKKGAAAAGKGKAGADEADADAEDDESIDDVADAKDSEADEKDNDDIEAVGEGDVKWKYYGFWLKCVGTFVFAAMVVSFALSNAGVFGMQAYLQWWTVLDSDTQRNKFGPLVGSLFAILALYLVCEAFDIYLCVAIMPPRAGRALHQRLLTGVLAAPLSFFDGKSSGQILNRFSQDLFSADDQWQMHLGNFTACFMSMLASIILMVVSAPFLLIVIAAVTVLVLLLRKYYLPNSRQLRRLEMSSKSPLYTLFGDSTTGLAVIRAFGRQQTLSNLSKTYTDNSQRPLYALQACRRWLLVWSNACAMICNTALVLIVVGLRTSRVGSVLGVALAQTVSLSFFLTVIIMASCEVEIAGVVFERLYEFSTTPAERTQAISGGHPEGEDEKPELTPGSVEFRNVVLSYTPGEGEPVLKSLSFRLAPGEHLGICGRTGSGKSTILLALLRMVERQSGDIRLGGKSIDSYELHDLRRSVAVVGQDPLIVSGASVRENLELEGEL</sequence>
<feature type="transmembrane region" description="Helical" evidence="10">
    <location>
        <begin position="577"/>
        <end position="602"/>
    </location>
</feature>
<reference evidence="13" key="1">
    <citation type="journal article" date="2023" name="PhytoFront">
        <title>Draft Genome Resources of Seven Strains of Tilletia horrida, Causal Agent of Kernel Smut of Rice.</title>
        <authorList>
            <person name="Khanal S."/>
            <person name="Antony Babu S."/>
            <person name="Zhou X.G."/>
        </authorList>
    </citation>
    <scope>NUCLEOTIDE SEQUENCE</scope>
    <source>
        <strain evidence="13">TX3</strain>
    </source>
</reference>
<feature type="region of interest" description="Disordered" evidence="9">
    <location>
        <begin position="943"/>
        <end position="976"/>
    </location>
</feature>
<feature type="domain" description="ABC transmembrane type-1" evidence="12">
    <location>
        <begin position="1071"/>
        <end position="1245"/>
    </location>
</feature>
<feature type="transmembrane region" description="Helical" evidence="10">
    <location>
        <begin position="336"/>
        <end position="361"/>
    </location>
</feature>
<dbReference type="InterPro" id="IPR027417">
    <property type="entry name" value="P-loop_NTPase"/>
</dbReference>
<evidence type="ECO:0000259" key="12">
    <source>
        <dbReference type="PROSITE" id="PS50929"/>
    </source>
</evidence>
<dbReference type="Gene3D" id="3.40.50.300">
    <property type="entry name" value="P-loop containing nucleotide triphosphate hydrolases"/>
    <property type="match status" value="2"/>
</dbReference>
<evidence type="ECO:0000256" key="4">
    <source>
        <dbReference type="ARBA" id="ARBA00022741"/>
    </source>
</evidence>
<dbReference type="GO" id="GO:0016887">
    <property type="term" value="F:ATP hydrolysis activity"/>
    <property type="evidence" value="ECO:0007669"/>
    <property type="project" value="InterPro"/>
</dbReference>
<feature type="non-terminal residue" evidence="13">
    <location>
        <position position="1428"/>
    </location>
</feature>
<evidence type="ECO:0000256" key="8">
    <source>
        <dbReference type="ARBA" id="ARBA00023180"/>
    </source>
</evidence>
<name>A0AAN6G5X5_9BASI</name>